<dbReference type="EMBL" id="MZ333457">
    <property type="protein sequence ID" value="QYI86567.1"/>
    <property type="molecule type" value="Genomic_DNA"/>
</dbReference>
<dbReference type="GO" id="GO:0006310">
    <property type="term" value="P:DNA recombination"/>
    <property type="evidence" value="ECO:0007669"/>
    <property type="project" value="UniProtKB-KW"/>
</dbReference>
<keyword evidence="10" id="KW-0233">DNA recombination</keyword>
<evidence type="ECO:0000256" key="10">
    <source>
        <dbReference type="ARBA" id="ARBA00023172"/>
    </source>
</evidence>
<dbReference type="Proteomes" id="UP000827296">
    <property type="component" value="Segment"/>
</dbReference>
<dbReference type="PROSITE" id="PS01321">
    <property type="entry name" value="RUVC"/>
    <property type="match status" value="1"/>
</dbReference>
<reference evidence="12 13" key="1">
    <citation type="journal article" date="2022" name="Viruses">
        <title>Two Novel Lytic Bacteriophages Infecting Enterococcus spp. Are Promising Candidates for Targeted Antibacterial Therapy.</title>
        <authorList>
            <person name="Tkachev P.V."/>
            <person name="Pchelin I.M."/>
            <person name="Azarov D.V."/>
            <person name="Gorshkov A.N."/>
            <person name="Shamova O.V."/>
            <person name="Dmitriev A.V."/>
            <person name="Goncharov A.E."/>
        </authorList>
    </citation>
    <scope>NUCLEOTIDE SEQUENCE [LARGE SCALE GENOMIC DNA]</scope>
</reference>
<keyword evidence="7" id="KW-0378">Hydrolase</keyword>
<keyword evidence="3" id="KW-0540">Nuclease</keyword>
<keyword evidence="8" id="KW-0460">Magnesium</keyword>
<dbReference type="InterPro" id="IPR012337">
    <property type="entry name" value="RNaseH-like_sf"/>
</dbReference>
<dbReference type="Pfam" id="PF02075">
    <property type="entry name" value="RuvC"/>
    <property type="match status" value="1"/>
</dbReference>
<dbReference type="GO" id="GO:0008821">
    <property type="term" value="F:crossover junction DNA endonuclease activity"/>
    <property type="evidence" value="ECO:0007669"/>
    <property type="project" value="InterPro"/>
</dbReference>
<dbReference type="InterPro" id="IPR036397">
    <property type="entry name" value="RNaseH_sf"/>
</dbReference>
<dbReference type="PANTHER" id="PTHR30194:SF3">
    <property type="entry name" value="CROSSOVER JUNCTION ENDODEOXYRIBONUCLEASE RUVC"/>
    <property type="match status" value="1"/>
</dbReference>
<evidence type="ECO:0000256" key="1">
    <source>
        <dbReference type="ARBA" id="ARBA00009518"/>
    </source>
</evidence>
<proteinExistence type="inferred from homology"/>
<evidence type="ECO:0000256" key="9">
    <source>
        <dbReference type="ARBA" id="ARBA00023125"/>
    </source>
</evidence>
<evidence type="ECO:0000256" key="3">
    <source>
        <dbReference type="ARBA" id="ARBA00022722"/>
    </source>
</evidence>
<organism evidence="12 13">
    <name type="scientific">Enterococcus phage SSsP-1</name>
    <dbReference type="NCBI Taxonomy" id="2859527"/>
    <lineage>
        <taxon>Viruses</taxon>
        <taxon>Duplodnaviria</taxon>
        <taxon>Heunggongvirae</taxon>
        <taxon>Uroviricota</taxon>
        <taxon>Caudoviricetes</taxon>
        <taxon>Saphexavirus</taxon>
        <taxon>Saphexavirus SSsP1</taxon>
    </lineage>
</organism>
<name>A0AAE7WEK2_9CAUD</name>
<evidence type="ECO:0000256" key="7">
    <source>
        <dbReference type="ARBA" id="ARBA00022801"/>
    </source>
</evidence>
<evidence type="ECO:0000256" key="11">
    <source>
        <dbReference type="ARBA" id="ARBA00023204"/>
    </source>
</evidence>
<dbReference type="SUPFAM" id="SSF53098">
    <property type="entry name" value="Ribonuclease H-like"/>
    <property type="match status" value="1"/>
</dbReference>
<evidence type="ECO:0000256" key="8">
    <source>
        <dbReference type="ARBA" id="ARBA00022842"/>
    </source>
</evidence>
<comment type="similarity">
    <text evidence="1">Belongs to the RuvC family.</text>
</comment>
<dbReference type="InterPro" id="IPR002176">
    <property type="entry name" value="X-over_junc_endoDNase_RuvC"/>
</dbReference>
<evidence type="ECO:0000313" key="13">
    <source>
        <dbReference type="Proteomes" id="UP000827296"/>
    </source>
</evidence>
<keyword evidence="11" id="KW-0234">DNA repair</keyword>
<protein>
    <submittedName>
        <fullName evidence="12">Crossover junction endodeoxyribonuclease</fullName>
    </submittedName>
</protein>
<dbReference type="Gene3D" id="3.30.420.10">
    <property type="entry name" value="Ribonuclease H-like superfamily/Ribonuclease H"/>
    <property type="match status" value="1"/>
</dbReference>
<sequence length="189" mass="21040">MRFISFDVSSVSTGVAVIDREPSGYLTLIHTDIISTNPKHNVGRRLKDFAEAVQILLETYRPDYVVKEQTIARLATQHVLLKFAGVLEMIASNEGFPKIYEYSPTTVKKVVGGHGRATKEAVLMGTTKYINWNEPIDLVIDDISDAVAICLTHLDKEFVLVPLGEVEKAKEEAMVVEAEASKYLEEESI</sequence>
<evidence type="ECO:0000313" key="12">
    <source>
        <dbReference type="EMBL" id="QYI86567.1"/>
    </source>
</evidence>
<evidence type="ECO:0000256" key="6">
    <source>
        <dbReference type="ARBA" id="ARBA00022763"/>
    </source>
</evidence>
<evidence type="ECO:0000256" key="5">
    <source>
        <dbReference type="ARBA" id="ARBA00022759"/>
    </source>
</evidence>
<keyword evidence="6" id="KW-0227">DNA damage</keyword>
<dbReference type="GO" id="GO:0003677">
    <property type="term" value="F:DNA binding"/>
    <property type="evidence" value="ECO:0007669"/>
    <property type="project" value="UniProtKB-KW"/>
</dbReference>
<keyword evidence="9" id="KW-0238">DNA-binding</keyword>
<keyword evidence="4" id="KW-0479">Metal-binding</keyword>
<evidence type="ECO:0000256" key="2">
    <source>
        <dbReference type="ARBA" id="ARBA00022490"/>
    </source>
</evidence>
<dbReference type="GO" id="GO:0046872">
    <property type="term" value="F:metal ion binding"/>
    <property type="evidence" value="ECO:0007669"/>
    <property type="project" value="UniProtKB-KW"/>
</dbReference>
<dbReference type="InterPro" id="IPR020563">
    <property type="entry name" value="X-over_junc_endoDNase_Mg_BS"/>
</dbReference>
<evidence type="ECO:0000256" key="4">
    <source>
        <dbReference type="ARBA" id="ARBA00022723"/>
    </source>
</evidence>
<dbReference type="GO" id="GO:0006281">
    <property type="term" value="P:DNA repair"/>
    <property type="evidence" value="ECO:0007669"/>
    <property type="project" value="UniProtKB-KW"/>
</dbReference>
<dbReference type="PANTHER" id="PTHR30194">
    <property type="entry name" value="CROSSOVER JUNCTION ENDODEOXYRIBONUCLEASE RUVC"/>
    <property type="match status" value="1"/>
</dbReference>
<keyword evidence="13" id="KW-1185">Reference proteome</keyword>
<keyword evidence="5" id="KW-0255">Endonuclease</keyword>
<accession>A0AAE7WEK2</accession>
<keyword evidence="2" id="KW-0963">Cytoplasm</keyword>